<feature type="region of interest" description="Disordered" evidence="1">
    <location>
        <begin position="1"/>
        <end position="20"/>
    </location>
</feature>
<evidence type="ECO:0000313" key="2">
    <source>
        <dbReference type="EMBL" id="GFH29523.1"/>
    </source>
</evidence>
<accession>A0A6A0AB00</accession>
<feature type="compositionally biased region" description="Basic and acidic residues" evidence="1">
    <location>
        <begin position="10"/>
        <end position="20"/>
    </location>
</feature>
<comment type="caution">
    <text evidence="2">The sequence shown here is derived from an EMBL/GenBank/DDBJ whole genome shotgun (WGS) entry which is preliminary data.</text>
</comment>
<protein>
    <submittedName>
        <fullName evidence="2">Uncharacterized protein</fullName>
    </submittedName>
</protein>
<reference evidence="2 3" key="1">
    <citation type="submission" date="2020-02" db="EMBL/GenBank/DDBJ databases">
        <title>Draft genome sequence of Haematococcus lacustris strain NIES-144.</title>
        <authorList>
            <person name="Morimoto D."/>
            <person name="Nakagawa S."/>
            <person name="Yoshida T."/>
            <person name="Sawayama S."/>
        </authorList>
    </citation>
    <scope>NUCLEOTIDE SEQUENCE [LARGE SCALE GENOMIC DNA]</scope>
    <source>
        <strain evidence="2 3">NIES-144</strain>
    </source>
</reference>
<name>A0A6A0AB00_HAELA</name>
<dbReference type="Proteomes" id="UP000485058">
    <property type="component" value="Unassembled WGS sequence"/>
</dbReference>
<keyword evidence="3" id="KW-1185">Reference proteome</keyword>
<evidence type="ECO:0000256" key="1">
    <source>
        <dbReference type="SAM" id="MobiDB-lite"/>
    </source>
</evidence>
<dbReference type="EMBL" id="BLLF01004396">
    <property type="protein sequence ID" value="GFH29523.1"/>
    <property type="molecule type" value="Genomic_DNA"/>
</dbReference>
<proteinExistence type="predicted"/>
<evidence type="ECO:0000313" key="3">
    <source>
        <dbReference type="Proteomes" id="UP000485058"/>
    </source>
</evidence>
<organism evidence="2 3">
    <name type="scientific">Haematococcus lacustris</name>
    <name type="common">Green alga</name>
    <name type="synonym">Haematococcus pluvialis</name>
    <dbReference type="NCBI Taxonomy" id="44745"/>
    <lineage>
        <taxon>Eukaryota</taxon>
        <taxon>Viridiplantae</taxon>
        <taxon>Chlorophyta</taxon>
        <taxon>core chlorophytes</taxon>
        <taxon>Chlorophyceae</taxon>
        <taxon>CS clade</taxon>
        <taxon>Chlamydomonadales</taxon>
        <taxon>Haematococcaceae</taxon>
        <taxon>Haematococcus</taxon>
    </lineage>
</organism>
<dbReference type="AlphaFoldDB" id="A0A6A0AB00"/>
<gene>
    <name evidence="2" type="ORF">HaLaN_28200</name>
</gene>
<sequence length="85" mass="9652">MGCGQWGASEPRHCRDSESLKQRTRTLQLNHWVVCEEIDPLQGTHADGYRCTRSRLSLLYHSATWPPPTQLNPPSPNLVYPAQLP</sequence>